<comment type="similarity">
    <text evidence="2 9">Belongs to the energy-coupling factor EcfT family.</text>
</comment>
<dbReference type="PANTHER" id="PTHR34857:SF2">
    <property type="entry name" value="SLL0384 PROTEIN"/>
    <property type="match status" value="1"/>
</dbReference>
<evidence type="ECO:0000256" key="3">
    <source>
        <dbReference type="ARBA" id="ARBA00014042"/>
    </source>
</evidence>
<accession>A0A7D3XRD4</accession>
<evidence type="ECO:0000256" key="6">
    <source>
        <dbReference type="ARBA" id="ARBA00022692"/>
    </source>
</evidence>
<evidence type="ECO:0000313" key="11">
    <source>
        <dbReference type="Proteomes" id="UP000503088"/>
    </source>
</evidence>
<evidence type="ECO:0000256" key="5">
    <source>
        <dbReference type="ARBA" id="ARBA00022475"/>
    </source>
</evidence>
<evidence type="ECO:0000313" key="10">
    <source>
        <dbReference type="EMBL" id="QKG85567.1"/>
    </source>
</evidence>
<dbReference type="GO" id="GO:0022857">
    <property type="term" value="F:transmembrane transporter activity"/>
    <property type="evidence" value="ECO:0007669"/>
    <property type="project" value="UniProtKB-UniRule"/>
</dbReference>
<feature type="transmembrane region" description="Helical" evidence="9">
    <location>
        <begin position="108"/>
        <end position="130"/>
    </location>
</feature>
<dbReference type="EMBL" id="CP048104">
    <property type="protein sequence ID" value="QKG85567.1"/>
    <property type="molecule type" value="Genomic_DNA"/>
</dbReference>
<gene>
    <name evidence="9" type="primary">ecfT</name>
    <name evidence="10" type="ORF">GXN76_14690</name>
</gene>
<comment type="subcellular location">
    <subcellularLocation>
        <location evidence="1 9">Cell membrane</location>
        <topology evidence="1 9">Multi-pass membrane protein</topology>
    </subcellularLocation>
</comment>
<evidence type="ECO:0000256" key="7">
    <source>
        <dbReference type="ARBA" id="ARBA00022989"/>
    </source>
</evidence>
<protein>
    <recommendedName>
        <fullName evidence="3 9">Energy-coupling factor transporter transmembrane protein EcfT</fullName>
        <shortName evidence="9">ECF transporter T component EcfT</shortName>
    </recommendedName>
</protein>
<dbReference type="RefSeq" id="WP_173224337.1">
    <property type="nucleotide sequence ID" value="NZ_CP048104.1"/>
</dbReference>
<sequence length="266" mass="29956">MSLKNPVLGQYVPGNSYLHRMDPRAKLIFVFIYMFLVFLANNGWTYSLLSVMTLSALLLSRVPVRLIAKGLKPILILILFTSLLHLFFTRGGEVLLQWGPLIVYENGVIQAGWISLRFLLLVLTGTLLTLTTSPMDLTDGMERLLSPFVRFGVPAHDLALMMSIALRFIPTLWDEAEKIMKAQQARGADFESGGLIRRAKSYIPVLIPLFVSAFRRADDLALAMEARAYRGGEGRSRLRKLEFTHVDVFALILLVVLLPALLYFRS</sequence>
<dbReference type="KEGG" id="kpul:GXN76_14690"/>
<dbReference type="Pfam" id="PF02361">
    <property type="entry name" value="CbiQ"/>
    <property type="match status" value="1"/>
</dbReference>
<dbReference type="AlphaFoldDB" id="A0A7D3XRD4"/>
<name>A0A7D3XRD4_9BACL</name>
<evidence type="ECO:0000256" key="4">
    <source>
        <dbReference type="ARBA" id="ARBA00022448"/>
    </source>
</evidence>
<evidence type="ECO:0000256" key="8">
    <source>
        <dbReference type="ARBA" id="ARBA00023136"/>
    </source>
</evidence>
<evidence type="ECO:0000256" key="1">
    <source>
        <dbReference type="ARBA" id="ARBA00004651"/>
    </source>
</evidence>
<proteinExistence type="inferred from homology"/>
<dbReference type="CDD" id="cd16914">
    <property type="entry name" value="EcfT"/>
    <property type="match status" value="1"/>
</dbReference>
<evidence type="ECO:0000256" key="2">
    <source>
        <dbReference type="ARBA" id="ARBA00005660"/>
    </source>
</evidence>
<reference evidence="10 11" key="1">
    <citation type="submission" date="2020-01" db="EMBL/GenBank/DDBJ databases">
        <authorList>
            <person name="Gulvik C.A."/>
            <person name="Batra D.G."/>
        </authorList>
    </citation>
    <scope>NUCLEOTIDE SEQUENCE [LARGE SCALE GENOMIC DNA]</scope>
    <source>
        <strain evidence="10 11">W9323</strain>
    </source>
</reference>
<keyword evidence="4 9" id="KW-0813">Transport</keyword>
<feature type="transmembrane region" description="Helical" evidence="9">
    <location>
        <begin position="243"/>
        <end position="264"/>
    </location>
</feature>
<dbReference type="InterPro" id="IPR051611">
    <property type="entry name" value="ECF_transporter_component"/>
</dbReference>
<feature type="transmembrane region" description="Helical" evidence="9">
    <location>
        <begin position="27"/>
        <end position="59"/>
    </location>
</feature>
<comment type="subunit">
    <text evidence="9">Forms a stable energy-coupling factor (ECF) transporter complex composed of 2 membrane-embedded substrate-binding proteins (S component), 2 ATP-binding proteins (A component) and 2 transmembrane proteins (T component).</text>
</comment>
<dbReference type="HAMAP" id="MF_01461">
    <property type="entry name" value="EcfT"/>
    <property type="match status" value="1"/>
</dbReference>
<dbReference type="PANTHER" id="PTHR34857">
    <property type="entry name" value="SLL0384 PROTEIN"/>
    <property type="match status" value="1"/>
</dbReference>
<feature type="transmembrane region" description="Helical" evidence="9">
    <location>
        <begin position="71"/>
        <end position="88"/>
    </location>
</feature>
<dbReference type="InterPro" id="IPR024919">
    <property type="entry name" value="EcfT"/>
</dbReference>
<organism evidence="10 11">
    <name type="scientific">Kroppenstedtia pulmonis</name>
    <dbReference type="NCBI Taxonomy" id="1380685"/>
    <lineage>
        <taxon>Bacteria</taxon>
        <taxon>Bacillati</taxon>
        <taxon>Bacillota</taxon>
        <taxon>Bacilli</taxon>
        <taxon>Bacillales</taxon>
        <taxon>Thermoactinomycetaceae</taxon>
        <taxon>Kroppenstedtia</taxon>
    </lineage>
</organism>
<keyword evidence="5 9" id="KW-1003">Cell membrane</keyword>
<dbReference type="InterPro" id="IPR003339">
    <property type="entry name" value="ABC/ECF_trnsptr_transmembrane"/>
</dbReference>
<keyword evidence="7 9" id="KW-1133">Transmembrane helix</keyword>
<dbReference type="Proteomes" id="UP000503088">
    <property type="component" value="Chromosome"/>
</dbReference>
<evidence type="ECO:0000256" key="9">
    <source>
        <dbReference type="HAMAP-Rule" id="MF_01461"/>
    </source>
</evidence>
<comment type="function">
    <text evidence="9">Transmembrane (T) component of an energy-coupling factor (ECF) ABC-transporter complex. Unlike classic ABC transporters this ECF transporter provides the energy necessary to transport a number of different substrates.</text>
</comment>
<keyword evidence="6 9" id="KW-0812">Transmembrane</keyword>
<keyword evidence="11" id="KW-1185">Reference proteome</keyword>
<keyword evidence="8 9" id="KW-0472">Membrane</keyword>
<dbReference type="GO" id="GO:0005886">
    <property type="term" value="C:plasma membrane"/>
    <property type="evidence" value="ECO:0007669"/>
    <property type="project" value="UniProtKB-SubCell"/>
</dbReference>